<dbReference type="SUPFAM" id="SSF55729">
    <property type="entry name" value="Acyl-CoA N-acyltransferases (Nat)"/>
    <property type="match status" value="1"/>
</dbReference>
<evidence type="ECO:0008006" key="3">
    <source>
        <dbReference type="Google" id="ProtNLM"/>
    </source>
</evidence>
<dbReference type="RefSeq" id="WP_113892221.1">
    <property type="nucleotide sequence ID" value="NZ_JANJGA010000002.1"/>
</dbReference>
<dbReference type="EMBL" id="PDKB01000001">
    <property type="protein sequence ID" value="RBQ30108.1"/>
    <property type="molecule type" value="Genomic_DNA"/>
</dbReference>
<proteinExistence type="predicted"/>
<reference evidence="1 2" key="1">
    <citation type="submission" date="2017-10" db="EMBL/GenBank/DDBJ databases">
        <title>Genomics of the genus Arcobacter.</title>
        <authorList>
            <person name="Perez-Cataluna A."/>
            <person name="Figueras M.J."/>
        </authorList>
    </citation>
    <scope>NUCLEOTIDE SEQUENCE [LARGE SCALE GENOMIC DNA]</scope>
    <source>
        <strain evidence="1 2">CECT 9230</strain>
    </source>
</reference>
<name>A0A366MV13_9BACT</name>
<dbReference type="Proteomes" id="UP000252669">
    <property type="component" value="Unassembled WGS sequence"/>
</dbReference>
<gene>
    <name evidence="1" type="ORF">CRU91_00245</name>
</gene>
<dbReference type="AlphaFoldDB" id="A0A366MV13"/>
<protein>
    <recommendedName>
        <fullName evidence="3">UDP-4-amino-4,6-dideoxy-N-acetyl-beta-L-altrosamine N-acetyltransferase</fullName>
    </recommendedName>
</protein>
<dbReference type="InterPro" id="IPR016181">
    <property type="entry name" value="Acyl_CoA_acyltransferase"/>
</dbReference>
<evidence type="ECO:0000313" key="2">
    <source>
        <dbReference type="Proteomes" id="UP000252669"/>
    </source>
</evidence>
<dbReference type="OrthoDB" id="5345139at2"/>
<organism evidence="1 2">
    <name type="scientific">Aliarcobacter vitoriensis</name>
    <dbReference type="NCBI Taxonomy" id="2011099"/>
    <lineage>
        <taxon>Bacteria</taxon>
        <taxon>Pseudomonadati</taxon>
        <taxon>Campylobacterota</taxon>
        <taxon>Epsilonproteobacteria</taxon>
        <taxon>Campylobacterales</taxon>
        <taxon>Arcobacteraceae</taxon>
        <taxon>Aliarcobacter</taxon>
    </lineage>
</organism>
<sequence>MKIIFKDFIFLNNNEIEEILELRNQTYIRENMINTELISLKNHINFINSLKTSSNKKYFAIFCENELFGSVNFVKNEKELSWGLYFKNNSNPILKSVSTYIFLNFIFERFDEDIHSFVKKSNLQAINFNKNFGFKSFKEDIEYFYLKLSKEIWEKHKNSKLINPIKKYLDKIEYNFN</sequence>
<evidence type="ECO:0000313" key="1">
    <source>
        <dbReference type="EMBL" id="RBQ30108.1"/>
    </source>
</evidence>
<keyword evidence="2" id="KW-1185">Reference proteome</keyword>
<accession>A0A366MV13</accession>
<comment type="caution">
    <text evidence="1">The sequence shown here is derived from an EMBL/GenBank/DDBJ whole genome shotgun (WGS) entry which is preliminary data.</text>
</comment>
<dbReference type="Gene3D" id="3.40.630.30">
    <property type="match status" value="1"/>
</dbReference>